<dbReference type="GO" id="GO:0071513">
    <property type="term" value="C:phosphopantothenoylcysteine decarboxylase complex"/>
    <property type="evidence" value="ECO:0007669"/>
    <property type="project" value="TreeGrafter"/>
</dbReference>
<evidence type="ECO:0000256" key="3">
    <source>
        <dbReference type="SAM" id="MobiDB-lite"/>
    </source>
</evidence>
<name>A0A292Q495_9PEZI</name>
<keyword evidence="1" id="KW-0173">Coenzyme A biosynthesis</keyword>
<feature type="compositionally biased region" description="Acidic residues" evidence="3">
    <location>
        <begin position="250"/>
        <end position="262"/>
    </location>
</feature>
<dbReference type="PANTHER" id="PTHR14359">
    <property type="entry name" value="HOMO-OLIGOMERIC FLAVIN CONTAINING CYS DECARBOXYLASE FAMILY"/>
    <property type="match status" value="1"/>
</dbReference>
<feature type="region of interest" description="Disordered" evidence="3">
    <location>
        <begin position="249"/>
        <end position="272"/>
    </location>
</feature>
<evidence type="ECO:0000313" key="5">
    <source>
        <dbReference type="EMBL" id="CUS13477.1"/>
    </source>
</evidence>
<accession>A0A292Q495</accession>
<dbReference type="PANTHER" id="PTHR14359:SF6">
    <property type="entry name" value="PHOSPHOPANTOTHENOYLCYSTEINE DECARBOXYLASE"/>
    <property type="match status" value="1"/>
</dbReference>
<comment type="similarity">
    <text evidence="2">Belongs to the HFCD (homooligomeric flavin containing Cys decarboxylase) superfamily.</text>
</comment>
<feature type="compositionally biased region" description="Basic and acidic residues" evidence="3">
    <location>
        <begin position="1"/>
        <end position="11"/>
    </location>
</feature>
<protein>
    <recommendedName>
        <fullName evidence="4">Flavoprotein domain-containing protein</fullName>
    </recommendedName>
</protein>
<evidence type="ECO:0000256" key="2">
    <source>
        <dbReference type="ARBA" id="ARBA00038350"/>
    </source>
</evidence>
<dbReference type="GO" id="GO:0015937">
    <property type="term" value="P:coenzyme A biosynthetic process"/>
    <property type="evidence" value="ECO:0007669"/>
    <property type="project" value="UniProtKB-KW"/>
</dbReference>
<dbReference type="EMBL" id="LN890972">
    <property type="protein sequence ID" value="CUS13477.1"/>
    <property type="molecule type" value="Genomic_DNA"/>
</dbReference>
<dbReference type="Gene3D" id="3.40.50.1950">
    <property type="entry name" value="Flavin prenyltransferase-like"/>
    <property type="match status" value="1"/>
</dbReference>
<reference evidence="5" key="1">
    <citation type="submission" date="2015-10" db="EMBL/GenBank/DDBJ databases">
        <authorList>
            <person name="Regsiter A."/>
            <person name="william w."/>
        </authorList>
    </citation>
    <scope>NUCLEOTIDE SEQUENCE</scope>
    <source>
        <strain evidence="5">Montdore</strain>
    </source>
</reference>
<keyword evidence="6" id="KW-1185">Reference proteome</keyword>
<feature type="region of interest" description="Disordered" evidence="3">
    <location>
        <begin position="1"/>
        <end position="49"/>
    </location>
</feature>
<sequence length="272" mass="29789">MISHTSNRDNNNHPPTSTRPPPPEREKKKKLSTHPRPPTTPFLASDHQDSKKHLLLATTGSVATIKLPQLLKALSQTFSPESLTIHLLLTRSSENFLTPADLDEASANPLVSRVWRDADEWAFPSGGVYTRECPVLHIELRKWAHVLVVAPLSANTLSSVIVGRCDGLLLSVLRAWDWGRGGVVVAPAMNTLMWTHPVTRGQVDTLREWGVEVLMPVSKVLACGDEGVGGMVGVEVIVEAAGRRLGISSVEEEEEEEEEEEKVVEVVGRVEG</sequence>
<feature type="domain" description="Flavoprotein" evidence="4">
    <location>
        <begin position="52"/>
        <end position="221"/>
    </location>
</feature>
<organism evidence="5 6">
    <name type="scientific">Tuber aestivum</name>
    <name type="common">summer truffle</name>
    <dbReference type="NCBI Taxonomy" id="59557"/>
    <lineage>
        <taxon>Eukaryota</taxon>
        <taxon>Fungi</taxon>
        <taxon>Dikarya</taxon>
        <taxon>Ascomycota</taxon>
        <taxon>Pezizomycotina</taxon>
        <taxon>Pezizomycetes</taxon>
        <taxon>Pezizales</taxon>
        <taxon>Tuberaceae</taxon>
        <taxon>Tuber</taxon>
    </lineage>
</organism>
<dbReference type="GO" id="GO:0010181">
    <property type="term" value="F:FMN binding"/>
    <property type="evidence" value="ECO:0007669"/>
    <property type="project" value="TreeGrafter"/>
</dbReference>
<dbReference type="AlphaFoldDB" id="A0A292Q495"/>
<dbReference type="Proteomes" id="UP001412239">
    <property type="component" value="Unassembled WGS sequence"/>
</dbReference>
<dbReference type="InterPro" id="IPR036551">
    <property type="entry name" value="Flavin_trans-like"/>
</dbReference>
<dbReference type="GO" id="GO:0004633">
    <property type="term" value="F:phosphopantothenoylcysteine decarboxylase activity"/>
    <property type="evidence" value="ECO:0007669"/>
    <property type="project" value="TreeGrafter"/>
</dbReference>
<proteinExistence type="inferred from homology"/>
<dbReference type="SUPFAM" id="SSF52507">
    <property type="entry name" value="Homo-oligomeric flavin-containing Cys decarboxylases, HFCD"/>
    <property type="match status" value="1"/>
</dbReference>
<evidence type="ECO:0000259" key="4">
    <source>
        <dbReference type="Pfam" id="PF02441"/>
    </source>
</evidence>
<evidence type="ECO:0000313" key="6">
    <source>
        <dbReference type="Proteomes" id="UP001412239"/>
    </source>
</evidence>
<evidence type="ECO:0000256" key="1">
    <source>
        <dbReference type="ARBA" id="ARBA00022993"/>
    </source>
</evidence>
<dbReference type="InterPro" id="IPR003382">
    <property type="entry name" value="Flavoprotein"/>
</dbReference>
<dbReference type="Pfam" id="PF02441">
    <property type="entry name" value="Flavoprotein"/>
    <property type="match status" value="1"/>
</dbReference>
<gene>
    <name evidence="5" type="ORF">GSTUAT00002415001</name>
</gene>